<dbReference type="EMBL" id="BJCE01000025">
    <property type="protein sequence ID" value="GCL36060.1"/>
    <property type="molecule type" value="Genomic_DNA"/>
</dbReference>
<sequence>MFNVKDLDLKKIDHLGIVEIINNLLGSEPEEKVSAGQVVKAMILNGLSMMSQPLYMFPKFFELIACEHLIGAGAKPEYFNDDKHILIGLFSSLIKLMF</sequence>
<comment type="caution">
    <text evidence="2">The sequence shown here is derived from an EMBL/GenBank/DDBJ whole genome shotgun (WGS) entry which is preliminary data.</text>
</comment>
<dbReference type="Pfam" id="PF14104">
    <property type="entry name" value="DUF4277"/>
    <property type="match status" value="1"/>
</dbReference>
<organism evidence="2 3">
    <name type="scientific">Sphaerospermopsis reniformis</name>
    <dbReference type="NCBI Taxonomy" id="531300"/>
    <lineage>
        <taxon>Bacteria</taxon>
        <taxon>Bacillati</taxon>
        <taxon>Cyanobacteriota</taxon>
        <taxon>Cyanophyceae</taxon>
        <taxon>Nostocales</taxon>
        <taxon>Aphanizomenonaceae</taxon>
        <taxon>Sphaerospermopsis</taxon>
    </lineage>
</organism>
<feature type="domain" description="DUF4277" evidence="1">
    <location>
        <begin position="12"/>
        <end position="83"/>
    </location>
</feature>
<accession>A0A479ZTP2</accession>
<evidence type="ECO:0000313" key="2">
    <source>
        <dbReference type="EMBL" id="GCL36060.1"/>
    </source>
</evidence>
<evidence type="ECO:0000313" key="3">
    <source>
        <dbReference type="Proteomes" id="UP000300142"/>
    </source>
</evidence>
<dbReference type="InterPro" id="IPR025457">
    <property type="entry name" value="DUF4277"/>
</dbReference>
<gene>
    <name evidence="2" type="ORF">SR1949_11600</name>
</gene>
<dbReference type="Proteomes" id="UP000300142">
    <property type="component" value="Unassembled WGS sequence"/>
</dbReference>
<protein>
    <recommendedName>
        <fullName evidence="1">DUF4277 domain-containing protein</fullName>
    </recommendedName>
</protein>
<name>A0A479ZTP2_9CYAN</name>
<evidence type="ECO:0000259" key="1">
    <source>
        <dbReference type="Pfam" id="PF14104"/>
    </source>
</evidence>
<reference evidence="3" key="1">
    <citation type="submission" date="2019-02" db="EMBL/GenBank/DDBJ databases">
        <title>Draft genome sequence of Sphaerospermopsis reniformis NIES-1949.</title>
        <authorList>
            <person name="Yamaguchi H."/>
            <person name="Suzuki S."/>
            <person name="Kawachi M."/>
        </authorList>
    </citation>
    <scope>NUCLEOTIDE SEQUENCE [LARGE SCALE GENOMIC DNA]</scope>
    <source>
        <strain evidence="3">NIES-1949</strain>
    </source>
</reference>
<proteinExistence type="predicted"/>
<keyword evidence="3" id="KW-1185">Reference proteome</keyword>
<dbReference type="AlphaFoldDB" id="A0A479ZTP2"/>